<accession>G9ZHB4</accession>
<dbReference type="GO" id="GO:0042840">
    <property type="term" value="P:D-glucuronate catabolic process"/>
    <property type="evidence" value="ECO:0007669"/>
    <property type="project" value="TreeGrafter"/>
</dbReference>
<dbReference type="Pfam" id="PF02614">
    <property type="entry name" value="UxaC"/>
    <property type="match status" value="1"/>
</dbReference>
<evidence type="ECO:0000256" key="3">
    <source>
        <dbReference type="ARBA" id="ARBA00008397"/>
    </source>
</evidence>
<proteinExistence type="inferred from homology"/>
<dbReference type="GO" id="GO:0008880">
    <property type="term" value="F:glucuronate isomerase activity"/>
    <property type="evidence" value="ECO:0007669"/>
    <property type="project" value="UniProtKB-EC"/>
</dbReference>
<evidence type="ECO:0000256" key="4">
    <source>
        <dbReference type="ARBA" id="ARBA00012546"/>
    </source>
</evidence>
<dbReference type="PANTHER" id="PTHR30068">
    <property type="entry name" value="URONATE ISOMERASE"/>
    <property type="match status" value="1"/>
</dbReference>
<comment type="caution">
    <text evidence="7">The sequence shown here is derived from an EMBL/GenBank/DDBJ whole genome shotgun (WGS) entry which is preliminary data.</text>
</comment>
<dbReference type="Proteomes" id="UP000004750">
    <property type="component" value="Unassembled WGS sequence"/>
</dbReference>
<dbReference type="InterPro" id="IPR003766">
    <property type="entry name" value="Uronate_isomerase"/>
</dbReference>
<evidence type="ECO:0000256" key="2">
    <source>
        <dbReference type="ARBA" id="ARBA00004892"/>
    </source>
</evidence>
<organism evidence="7 8">
    <name type="scientific">Cardiobacterium valvarum F0432</name>
    <dbReference type="NCBI Taxonomy" id="797473"/>
    <lineage>
        <taxon>Bacteria</taxon>
        <taxon>Pseudomonadati</taxon>
        <taxon>Pseudomonadota</taxon>
        <taxon>Gammaproteobacteria</taxon>
        <taxon>Cardiobacteriales</taxon>
        <taxon>Cardiobacteriaceae</taxon>
        <taxon>Cardiobacterium</taxon>
    </lineage>
</organism>
<dbReference type="SUPFAM" id="SSF51556">
    <property type="entry name" value="Metallo-dependent hydrolases"/>
    <property type="match status" value="1"/>
</dbReference>
<comment type="pathway">
    <text evidence="2">Carbohydrate metabolism; pentose and glucuronate interconversion.</text>
</comment>
<dbReference type="EMBL" id="AGCM01000126">
    <property type="protein sequence ID" value="EHM52667.1"/>
    <property type="molecule type" value="Genomic_DNA"/>
</dbReference>
<dbReference type="UniPathway" id="UPA00246"/>
<dbReference type="PATRIC" id="fig|797473.3.peg.1816"/>
<sequence>MLTDSRSFLSYTRHEYFRRILCNLIGGWVEAGEAPRDLPLLGQMVADICYGNAERYFEP</sequence>
<dbReference type="AlphaFoldDB" id="G9ZHB4"/>
<evidence type="ECO:0000313" key="7">
    <source>
        <dbReference type="EMBL" id="EHM52667.1"/>
    </source>
</evidence>
<evidence type="ECO:0000313" key="8">
    <source>
        <dbReference type="Proteomes" id="UP000004750"/>
    </source>
</evidence>
<dbReference type="PANTHER" id="PTHR30068:SF4">
    <property type="entry name" value="URONATE ISOMERASE"/>
    <property type="match status" value="1"/>
</dbReference>
<evidence type="ECO:0000256" key="1">
    <source>
        <dbReference type="ARBA" id="ARBA00001165"/>
    </source>
</evidence>
<evidence type="ECO:0000256" key="5">
    <source>
        <dbReference type="ARBA" id="ARBA00020555"/>
    </source>
</evidence>
<gene>
    <name evidence="7" type="ORF">HMPREF9080_02222</name>
</gene>
<reference evidence="7 8" key="1">
    <citation type="submission" date="2011-08" db="EMBL/GenBank/DDBJ databases">
        <authorList>
            <person name="Weinstock G."/>
            <person name="Sodergren E."/>
            <person name="Clifton S."/>
            <person name="Fulton L."/>
            <person name="Fulton B."/>
            <person name="Courtney L."/>
            <person name="Fronick C."/>
            <person name="Harrison M."/>
            <person name="Strong C."/>
            <person name="Farmer C."/>
            <person name="Delahaunty K."/>
            <person name="Markovic C."/>
            <person name="Hall O."/>
            <person name="Minx P."/>
            <person name="Tomlinson C."/>
            <person name="Mitreva M."/>
            <person name="Hou S."/>
            <person name="Chen J."/>
            <person name="Wollam A."/>
            <person name="Pepin K.H."/>
            <person name="Johnson M."/>
            <person name="Bhonagiri V."/>
            <person name="Zhang X."/>
            <person name="Suruliraj S."/>
            <person name="Warren W."/>
            <person name="Chinwalla A."/>
            <person name="Mardis E.R."/>
            <person name="Wilson R.K."/>
        </authorList>
    </citation>
    <scope>NUCLEOTIDE SEQUENCE [LARGE SCALE GENOMIC DNA]</scope>
    <source>
        <strain evidence="7 8">F0432</strain>
    </source>
</reference>
<protein>
    <recommendedName>
        <fullName evidence="5">Uronate isomerase</fullName>
        <ecNumber evidence="4">5.3.1.12</ecNumber>
    </recommendedName>
</protein>
<keyword evidence="6" id="KW-0413">Isomerase</keyword>
<dbReference type="Gene3D" id="3.20.20.140">
    <property type="entry name" value="Metal-dependent hydrolases"/>
    <property type="match status" value="1"/>
</dbReference>
<dbReference type="STRING" id="797473.HMPREF9080_02222"/>
<evidence type="ECO:0000256" key="6">
    <source>
        <dbReference type="ARBA" id="ARBA00023235"/>
    </source>
</evidence>
<name>G9ZHB4_9GAMM</name>
<dbReference type="EC" id="5.3.1.12" evidence="4"/>
<dbReference type="GO" id="GO:0019698">
    <property type="term" value="P:D-galacturonate catabolic process"/>
    <property type="evidence" value="ECO:0007669"/>
    <property type="project" value="TreeGrafter"/>
</dbReference>
<comment type="similarity">
    <text evidence="3">Belongs to the metallo-dependent hydrolases superfamily. Uronate isomerase family.</text>
</comment>
<dbReference type="HOGENOM" id="CLU_195779_0_0_6"/>
<dbReference type="InterPro" id="IPR032466">
    <property type="entry name" value="Metal_Hydrolase"/>
</dbReference>
<comment type="catalytic activity">
    <reaction evidence="1">
        <text>D-glucuronate = D-fructuronate</text>
        <dbReference type="Rhea" id="RHEA:13049"/>
        <dbReference type="ChEBI" id="CHEBI:58720"/>
        <dbReference type="ChEBI" id="CHEBI:59863"/>
        <dbReference type="EC" id="5.3.1.12"/>
    </reaction>
</comment>